<evidence type="ECO:0000259" key="2">
    <source>
        <dbReference type="PROSITE" id="PS50937"/>
    </source>
</evidence>
<dbReference type="InterPro" id="IPR000551">
    <property type="entry name" value="MerR-type_HTH_dom"/>
</dbReference>
<dbReference type="GO" id="GO:0009360">
    <property type="term" value="C:DNA polymerase III complex"/>
    <property type="evidence" value="ECO:0007669"/>
    <property type="project" value="InterPro"/>
</dbReference>
<feature type="domain" description="HTH merR-type" evidence="2">
    <location>
        <begin position="9"/>
        <end position="79"/>
    </location>
</feature>
<dbReference type="Pfam" id="PF02767">
    <property type="entry name" value="DNA_pol3_beta_2"/>
    <property type="match status" value="1"/>
</dbReference>
<reference evidence="4" key="1">
    <citation type="submission" date="2015-03" db="EMBL/GenBank/DDBJ databases">
        <authorList>
            <consortium name="Pathogen Informatics"/>
        </authorList>
    </citation>
    <scope>NUCLEOTIDE SEQUENCE [LARGE SCALE GENOMIC DNA]</scope>
    <source>
        <strain evidence="4">NCTC11134</strain>
    </source>
</reference>
<dbReference type="GO" id="GO:0008408">
    <property type="term" value="F:3'-5' exonuclease activity"/>
    <property type="evidence" value="ECO:0007669"/>
    <property type="project" value="InterPro"/>
</dbReference>
<dbReference type="SMART" id="SM00422">
    <property type="entry name" value="HTH_MERR"/>
    <property type="match status" value="1"/>
</dbReference>
<dbReference type="GO" id="GO:0003887">
    <property type="term" value="F:DNA-directed DNA polymerase activity"/>
    <property type="evidence" value="ECO:0007669"/>
    <property type="project" value="InterPro"/>
</dbReference>
<organism evidence="3 4">
    <name type="scientific">Nocardia farcinica</name>
    <dbReference type="NCBI Taxonomy" id="37329"/>
    <lineage>
        <taxon>Bacteria</taxon>
        <taxon>Bacillati</taxon>
        <taxon>Actinomycetota</taxon>
        <taxon>Actinomycetes</taxon>
        <taxon>Mycobacteriales</taxon>
        <taxon>Nocardiaceae</taxon>
        <taxon>Nocardia</taxon>
    </lineage>
</organism>
<dbReference type="GO" id="GO:0003677">
    <property type="term" value="F:DNA binding"/>
    <property type="evidence" value="ECO:0007669"/>
    <property type="project" value="UniProtKB-KW"/>
</dbReference>
<sequence>MTETRDQGLLTIGAVARASGLTASALRFYGDCGLLAPAVVDEVTGYRYYTPEQCARAVLIRRLRGIELPLPEVAEVLDAGAARAGEVLDRHVAELARRAAAAAAVAGEVRQVLAARGGVTVDAAGFARAVRQVVRAAVVDPEFPVLAGVLLEVDDTGVTVTATDRYRLSTRSVAPRRGVERSWSAVVEAGVLTAAVAEAPGELVLAEDEGGVRIVTGAVSRRLPGIAAEFPDYRAVLAGLGPARTRVLLGRAPLLAALEAATATVPLVVAGAGVALGGPVPVTLPATVTGAPLRPAFDPRVLRPAVEDALGPELMLDLTAPDQPVVLRSATDGDLTTLVMPVDPAH</sequence>
<dbReference type="Gene3D" id="1.10.1660.10">
    <property type="match status" value="1"/>
</dbReference>
<dbReference type="EMBL" id="LN868938">
    <property type="protein sequence ID" value="CRY78537.1"/>
    <property type="molecule type" value="Genomic_DNA"/>
</dbReference>
<keyword evidence="1" id="KW-0238">DNA-binding</keyword>
<dbReference type="GO" id="GO:0003700">
    <property type="term" value="F:DNA-binding transcription factor activity"/>
    <property type="evidence" value="ECO:0007669"/>
    <property type="project" value="InterPro"/>
</dbReference>
<proteinExistence type="predicted"/>
<gene>
    <name evidence="3" type="primary">bmrR_1</name>
    <name evidence="3" type="ORF">ERS450000_02978</name>
</gene>
<dbReference type="GO" id="GO:0006260">
    <property type="term" value="P:DNA replication"/>
    <property type="evidence" value="ECO:0007669"/>
    <property type="project" value="InterPro"/>
</dbReference>
<evidence type="ECO:0000313" key="4">
    <source>
        <dbReference type="Proteomes" id="UP000057820"/>
    </source>
</evidence>
<dbReference type="InterPro" id="IPR046938">
    <property type="entry name" value="DNA_clamp_sf"/>
</dbReference>
<dbReference type="PANTHER" id="PTHR30204">
    <property type="entry name" value="REDOX-CYCLING DRUG-SENSING TRANSCRIPTIONAL ACTIVATOR SOXR"/>
    <property type="match status" value="1"/>
</dbReference>
<name>A0A0H5NSX9_NOCFR</name>
<protein>
    <submittedName>
        <fullName evidence="3">Multidrug-efflux transporter 1 regulator</fullName>
    </submittedName>
</protein>
<dbReference type="Gene3D" id="3.10.150.10">
    <property type="entry name" value="DNA Polymerase III, subunit A, domain 2"/>
    <property type="match status" value="2"/>
</dbReference>
<evidence type="ECO:0000313" key="3">
    <source>
        <dbReference type="EMBL" id="CRY78537.1"/>
    </source>
</evidence>
<dbReference type="RefSeq" id="WP_060592961.1">
    <property type="nucleotide sequence ID" value="NZ_CP031418.1"/>
</dbReference>
<dbReference type="PANTHER" id="PTHR30204:SF97">
    <property type="entry name" value="MERR FAMILY REGULATORY PROTEIN"/>
    <property type="match status" value="1"/>
</dbReference>
<dbReference type="Pfam" id="PF13411">
    <property type="entry name" value="MerR_1"/>
    <property type="match status" value="1"/>
</dbReference>
<dbReference type="PROSITE" id="PS50937">
    <property type="entry name" value="HTH_MERR_2"/>
    <property type="match status" value="1"/>
</dbReference>
<accession>A0A0H5NSX9</accession>
<dbReference type="KEGG" id="nfr:ERS450000_02978"/>
<dbReference type="AlphaFoldDB" id="A0A0H5NSX9"/>
<dbReference type="InterPro" id="IPR022637">
    <property type="entry name" value="DNA_polIII_beta_cen"/>
</dbReference>
<evidence type="ECO:0000256" key="1">
    <source>
        <dbReference type="ARBA" id="ARBA00023125"/>
    </source>
</evidence>
<dbReference type="InterPro" id="IPR047057">
    <property type="entry name" value="MerR_fam"/>
</dbReference>
<dbReference type="SUPFAM" id="SSF46955">
    <property type="entry name" value="Putative DNA-binding domain"/>
    <property type="match status" value="1"/>
</dbReference>
<dbReference type="SUPFAM" id="SSF55979">
    <property type="entry name" value="DNA clamp"/>
    <property type="match status" value="1"/>
</dbReference>
<dbReference type="Proteomes" id="UP000057820">
    <property type="component" value="Chromosome 1"/>
</dbReference>
<dbReference type="InterPro" id="IPR009061">
    <property type="entry name" value="DNA-bd_dom_put_sf"/>
</dbReference>